<dbReference type="GO" id="GO:0032153">
    <property type="term" value="C:cell division site"/>
    <property type="evidence" value="ECO:0007669"/>
    <property type="project" value="TreeGrafter"/>
</dbReference>
<feature type="compositionally biased region" description="Polar residues" evidence="5">
    <location>
        <begin position="467"/>
        <end position="479"/>
    </location>
</feature>
<dbReference type="GeneID" id="43583593"/>
<gene>
    <name evidence="7" type="ORF">SAPINGB_P004778</name>
</gene>
<protein>
    <recommendedName>
        <fullName evidence="9">PH-response regulator protein palI/RIM9</fullName>
    </recommendedName>
</protein>
<dbReference type="OrthoDB" id="2354757at2759"/>
<evidence type="ECO:0008006" key="9">
    <source>
        <dbReference type="Google" id="ProtNLM"/>
    </source>
</evidence>
<comment type="subcellular location">
    <subcellularLocation>
        <location evidence="1">Membrane</location>
        <topology evidence="1">Multi-pass membrane protein</topology>
    </subcellularLocation>
</comment>
<keyword evidence="8" id="KW-1185">Reference proteome</keyword>
<name>A0A5E8BW37_9ASCO</name>
<feature type="transmembrane region" description="Helical" evidence="6">
    <location>
        <begin position="148"/>
        <end position="170"/>
    </location>
</feature>
<evidence type="ECO:0000256" key="6">
    <source>
        <dbReference type="SAM" id="Phobius"/>
    </source>
</evidence>
<dbReference type="InterPro" id="IPR009571">
    <property type="entry name" value="SUR7/Rim9-like_fungi"/>
</dbReference>
<feature type="compositionally biased region" description="Low complexity" evidence="5">
    <location>
        <begin position="444"/>
        <end position="459"/>
    </location>
</feature>
<dbReference type="AlphaFoldDB" id="A0A5E8BW37"/>
<accession>A0A5E8BW37</accession>
<feature type="region of interest" description="Disordered" evidence="5">
    <location>
        <begin position="415"/>
        <end position="434"/>
    </location>
</feature>
<reference evidence="7 8" key="1">
    <citation type="submission" date="2019-09" db="EMBL/GenBank/DDBJ databases">
        <authorList>
            <person name="Brejova B."/>
        </authorList>
    </citation>
    <scope>NUCLEOTIDE SEQUENCE [LARGE SCALE GENOMIC DNA]</scope>
</reference>
<feature type="transmembrane region" description="Helical" evidence="6">
    <location>
        <begin position="83"/>
        <end position="104"/>
    </location>
</feature>
<evidence type="ECO:0000256" key="1">
    <source>
        <dbReference type="ARBA" id="ARBA00004141"/>
    </source>
</evidence>
<feature type="transmembrane region" description="Helical" evidence="6">
    <location>
        <begin position="116"/>
        <end position="142"/>
    </location>
</feature>
<proteinExistence type="predicted"/>
<evidence type="ECO:0000313" key="8">
    <source>
        <dbReference type="Proteomes" id="UP000398389"/>
    </source>
</evidence>
<evidence type="ECO:0000256" key="4">
    <source>
        <dbReference type="ARBA" id="ARBA00023136"/>
    </source>
</evidence>
<evidence type="ECO:0000256" key="5">
    <source>
        <dbReference type="SAM" id="MobiDB-lite"/>
    </source>
</evidence>
<dbReference type="EMBL" id="CABVLU010000003">
    <property type="protein sequence ID" value="VVT55868.1"/>
    <property type="molecule type" value="Genomic_DNA"/>
</dbReference>
<dbReference type="PANTHER" id="PTHR28013">
    <property type="entry name" value="PROTEIN DCV1-RELATED"/>
    <property type="match status" value="1"/>
</dbReference>
<dbReference type="PANTHER" id="PTHR28013:SF3">
    <property type="entry name" value="PROTEIN DCV1-RELATED"/>
    <property type="match status" value="1"/>
</dbReference>
<organism evidence="7 8">
    <name type="scientific">Magnusiomyces paraingens</name>
    <dbReference type="NCBI Taxonomy" id="2606893"/>
    <lineage>
        <taxon>Eukaryota</taxon>
        <taxon>Fungi</taxon>
        <taxon>Dikarya</taxon>
        <taxon>Ascomycota</taxon>
        <taxon>Saccharomycotina</taxon>
        <taxon>Dipodascomycetes</taxon>
        <taxon>Dipodascales</taxon>
        <taxon>Dipodascaceae</taxon>
        <taxon>Magnusiomyces</taxon>
    </lineage>
</organism>
<feature type="region of interest" description="Disordered" evidence="5">
    <location>
        <begin position="444"/>
        <end position="518"/>
    </location>
</feature>
<dbReference type="GO" id="GO:0005886">
    <property type="term" value="C:plasma membrane"/>
    <property type="evidence" value="ECO:0007669"/>
    <property type="project" value="InterPro"/>
</dbReference>
<dbReference type="RefSeq" id="XP_031855384.1">
    <property type="nucleotide sequence ID" value="XM_031999493.1"/>
</dbReference>
<keyword evidence="2 6" id="KW-0812">Transmembrane</keyword>
<evidence type="ECO:0000256" key="2">
    <source>
        <dbReference type="ARBA" id="ARBA00022692"/>
    </source>
</evidence>
<feature type="region of interest" description="Disordered" evidence="5">
    <location>
        <begin position="382"/>
        <end position="409"/>
    </location>
</feature>
<evidence type="ECO:0000256" key="3">
    <source>
        <dbReference type="ARBA" id="ARBA00022989"/>
    </source>
</evidence>
<sequence>MGTRLYLSLLSIILVVAFAFQLLAVISVPVTRKITLCTYGNIQFGVFGYCDTKTDSCSQVRIGYGDVTSIDGFSLPSKARHTLASLLIVHVVAAGLTLILLLLTLIAQFATSSSKFLLLILIFSLPCFLLSLLAFLVDILLFVPHLDWGGWIVLASTVLIAVFGVFLCVLRRTASSQKAMERRIHENSELQSLGQYNSAFSGGASYKPTTNSGDLIFSNSIDDYNPNNIFDFTEAKFEPHISAHSAAATDDSVPLTRNTVNNDVIQEQDYIRNTSQNTLGSDMVHVLPAGTYSPQLAPIPPREQLNNTSSEPLLNNILPAGSYEQIYNDNPMPHDSFQPQIPITQSFGVNDNYDQDSRFIISPEPIRNPIPDTQNFIASESNISGHGNSQDMQFTISPEPNPDTHYLDNNYSEIGVDVSHSGRPKVSGHTPLLQPSVQSFPSYISQSASSSSHMTSASRSDPKRAASSRQELLLQNNPDFQIAPSRAQKRGAPKVPTSHSIRNFGEDGPYGISRRFNN</sequence>
<evidence type="ECO:0000313" key="7">
    <source>
        <dbReference type="EMBL" id="VVT55868.1"/>
    </source>
</evidence>
<dbReference type="Proteomes" id="UP000398389">
    <property type="component" value="Unassembled WGS sequence"/>
</dbReference>
<feature type="transmembrane region" description="Helical" evidence="6">
    <location>
        <begin position="7"/>
        <end position="26"/>
    </location>
</feature>
<dbReference type="GO" id="GO:0035838">
    <property type="term" value="C:growing cell tip"/>
    <property type="evidence" value="ECO:0007669"/>
    <property type="project" value="TreeGrafter"/>
</dbReference>
<keyword evidence="4 6" id="KW-0472">Membrane</keyword>
<keyword evidence="3 6" id="KW-1133">Transmembrane helix</keyword>
<feature type="compositionally biased region" description="Polar residues" evidence="5">
    <location>
        <begin position="382"/>
        <end position="398"/>
    </location>
</feature>
<dbReference type="InterPro" id="IPR051380">
    <property type="entry name" value="pH-response_reg_palI/RIM9"/>
</dbReference>
<dbReference type="Pfam" id="PF06687">
    <property type="entry name" value="SUR7"/>
    <property type="match status" value="1"/>
</dbReference>